<dbReference type="PANTHER" id="PTHR43427">
    <property type="entry name" value="CHLORIDE CHANNEL PROTEIN CLC-E"/>
    <property type="match status" value="1"/>
</dbReference>
<feature type="transmembrane region" description="Helical" evidence="5">
    <location>
        <begin position="334"/>
        <end position="364"/>
    </location>
</feature>
<dbReference type="Gene3D" id="1.10.3080.10">
    <property type="entry name" value="Clc chloride channel"/>
    <property type="match status" value="1"/>
</dbReference>
<feature type="transmembrane region" description="Helical" evidence="5">
    <location>
        <begin position="20"/>
        <end position="49"/>
    </location>
</feature>
<gene>
    <name evidence="6" type="ORF">DWV67_11535</name>
</gene>
<dbReference type="PANTHER" id="PTHR43427:SF12">
    <property type="entry name" value="CHLORIDE TRANSPORTER"/>
    <property type="match status" value="1"/>
</dbReference>
<feature type="transmembrane region" description="Helical" evidence="5">
    <location>
        <begin position="376"/>
        <end position="400"/>
    </location>
</feature>
<keyword evidence="2 5" id="KW-0812">Transmembrane</keyword>
<evidence type="ECO:0000256" key="5">
    <source>
        <dbReference type="SAM" id="Phobius"/>
    </source>
</evidence>
<evidence type="ECO:0000256" key="3">
    <source>
        <dbReference type="ARBA" id="ARBA00022989"/>
    </source>
</evidence>
<comment type="subcellular location">
    <subcellularLocation>
        <location evidence="1">Membrane</location>
        <topology evidence="1">Multi-pass membrane protein</topology>
    </subcellularLocation>
</comment>
<keyword evidence="4 5" id="KW-0472">Membrane</keyword>
<dbReference type="InterPro" id="IPR050368">
    <property type="entry name" value="ClC-type_chloride_channel"/>
</dbReference>
<feature type="transmembrane region" description="Helical" evidence="5">
    <location>
        <begin position="305"/>
        <end position="322"/>
    </location>
</feature>
<organism evidence="6 7">
    <name type="scientific">Dorea formicigenerans</name>
    <dbReference type="NCBI Taxonomy" id="39486"/>
    <lineage>
        <taxon>Bacteria</taxon>
        <taxon>Bacillati</taxon>
        <taxon>Bacillota</taxon>
        <taxon>Clostridia</taxon>
        <taxon>Lachnospirales</taxon>
        <taxon>Lachnospiraceae</taxon>
        <taxon>Dorea</taxon>
    </lineage>
</organism>
<evidence type="ECO:0000256" key="4">
    <source>
        <dbReference type="ARBA" id="ARBA00023136"/>
    </source>
</evidence>
<dbReference type="GO" id="GO:0016020">
    <property type="term" value="C:membrane"/>
    <property type="evidence" value="ECO:0007669"/>
    <property type="project" value="UniProtKB-SubCell"/>
</dbReference>
<dbReference type="Proteomes" id="UP000266376">
    <property type="component" value="Unassembled WGS sequence"/>
</dbReference>
<protein>
    <submittedName>
        <fullName evidence="6">Chloride channel protein</fullName>
    </submittedName>
</protein>
<accession>A0A395XIU9</accession>
<evidence type="ECO:0000256" key="1">
    <source>
        <dbReference type="ARBA" id="ARBA00004141"/>
    </source>
</evidence>
<feature type="transmembrane region" description="Helical" evidence="5">
    <location>
        <begin position="61"/>
        <end position="81"/>
    </location>
</feature>
<feature type="transmembrane region" description="Helical" evidence="5">
    <location>
        <begin position="231"/>
        <end position="255"/>
    </location>
</feature>
<feature type="transmembrane region" description="Helical" evidence="5">
    <location>
        <begin position="189"/>
        <end position="211"/>
    </location>
</feature>
<dbReference type="PRINTS" id="PR00762">
    <property type="entry name" value="CLCHANNEL"/>
</dbReference>
<evidence type="ECO:0000256" key="2">
    <source>
        <dbReference type="ARBA" id="ARBA00022692"/>
    </source>
</evidence>
<dbReference type="Pfam" id="PF00654">
    <property type="entry name" value="Voltage_CLC"/>
    <property type="match status" value="1"/>
</dbReference>
<dbReference type="AlphaFoldDB" id="A0A395XIU9"/>
<evidence type="ECO:0000313" key="6">
    <source>
        <dbReference type="EMBL" id="RGW51594.1"/>
    </source>
</evidence>
<dbReference type="SUPFAM" id="SSF81340">
    <property type="entry name" value="Clc chloride channel"/>
    <property type="match status" value="1"/>
</dbReference>
<dbReference type="InterPro" id="IPR001807">
    <property type="entry name" value="ClC"/>
</dbReference>
<proteinExistence type="predicted"/>
<keyword evidence="3 5" id="KW-1133">Transmembrane helix</keyword>
<dbReference type="GO" id="GO:0015108">
    <property type="term" value="F:chloride transmembrane transporter activity"/>
    <property type="evidence" value="ECO:0007669"/>
    <property type="project" value="InterPro"/>
</dbReference>
<sequence length="428" mass="46751">MKMEKIKQEIMHMFHAWRILFGSLVKWIILSIVIGGVIGVIASVFANLIAWATDFRMGHMWMVYLLPFAGLMIVFLYHVTGQAKNAGTDMVLMVVRSDQNTMPGRVAPLILIATALTHLFGGSAGREGAALQFGASLGNWLGRKIHLNESDKRIMTLAGMSAAFAALFGTPMAAALFPMEVISVGIMYYAALVPCMFSAFIGERISIFMGVRTLTAPYPVEEVPNFYGIAWGKAILLAICFAFAGALFCVMLHIFEKQLKKWFQNPYLRVFIGGVTVVLLWKITGTDTYLGLGGGTIAQSFEEPQKLWVFLLKILFTCITLCSGFKGGEIVPSLFIGATFGSALAPIFGLPVDICAACGMVGVFCAVTNSPISSLLIAFELFGFAGMPYFCTVIAVSYLLSGYQSLYKAQKIVYSKTENKYIDRNTTS</sequence>
<comment type="caution">
    <text evidence="6">The sequence shown here is derived from an EMBL/GenBank/DDBJ whole genome shotgun (WGS) entry which is preliminary data.</text>
</comment>
<dbReference type="InterPro" id="IPR014743">
    <property type="entry name" value="Cl-channel_core"/>
</dbReference>
<feature type="transmembrane region" description="Helical" evidence="5">
    <location>
        <begin position="267"/>
        <end position="285"/>
    </location>
</feature>
<evidence type="ECO:0000313" key="7">
    <source>
        <dbReference type="Proteomes" id="UP000266376"/>
    </source>
</evidence>
<reference evidence="6 7" key="1">
    <citation type="submission" date="2018-08" db="EMBL/GenBank/DDBJ databases">
        <title>A genome reference for cultivated species of the human gut microbiota.</title>
        <authorList>
            <person name="Zou Y."/>
            <person name="Xue W."/>
            <person name="Luo G."/>
        </authorList>
    </citation>
    <scope>NUCLEOTIDE SEQUENCE [LARGE SCALE GENOMIC DNA]</scope>
    <source>
        <strain evidence="6 7">AF12-11</strain>
    </source>
</reference>
<dbReference type="EMBL" id="QSAJ01000029">
    <property type="protein sequence ID" value="RGW51594.1"/>
    <property type="molecule type" value="Genomic_DNA"/>
</dbReference>
<feature type="transmembrane region" description="Helical" evidence="5">
    <location>
        <begin position="154"/>
        <end position="177"/>
    </location>
</feature>
<name>A0A395XIU9_9FIRM</name>